<dbReference type="GeneID" id="11536640"/>
<name>G9B1Y6_9CAUD</name>
<dbReference type="EMBL" id="HM144387">
    <property type="protein sequence ID" value="ADH03381.1"/>
    <property type="molecule type" value="Genomic_DNA"/>
</dbReference>
<evidence type="ECO:0000313" key="1">
    <source>
        <dbReference type="EMBL" id="ADH03381.1"/>
    </source>
</evidence>
<sequence length="73" mass="8617">MTKLDFSGKLVAKDRIEWADMSRKQVIMRGQTVEYRVIDPYTVMLKEYPHGTEFMTMSISTAELVFRPWGREN</sequence>
<dbReference type="Proteomes" id="UP000005445">
    <property type="component" value="Segment"/>
</dbReference>
<accession>G9B1Y6</accession>
<evidence type="ECO:0000313" key="2">
    <source>
        <dbReference type="Proteomes" id="UP000005445"/>
    </source>
</evidence>
<dbReference type="OrthoDB" id="24080at10239"/>
<dbReference type="KEGG" id="vg:11536640"/>
<reference evidence="1 2" key="1">
    <citation type="submission" date="2013-01" db="EMBL/GenBank/DDBJ databases">
        <title>Large myovirus of Bacillus.</title>
        <authorList>
            <person name="Klumpp J."/>
            <person name="Beyer W."/>
            <person name="Loessner M.J."/>
        </authorList>
    </citation>
    <scope>NUCLEOTIDE SEQUENCE [LARGE SCALE GENOMIC DNA]</scope>
</reference>
<organism evidence="1 2">
    <name type="scientific">Bacillus phage W.Ph</name>
    <dbReference type="NCBI Taxonomy" id="764595"/>
    <lineage>
        <taxon>Viruses</taxon>
        <taxon>Duplodnaviria</taxon>
        <taxon>Heunggongvirae</taxon>
        <taxon>Uroviricota</taxon>
        <taxon>Caudoviricetes</taxon>
        <taxon>Herelleviridae</taxon>
        <taxon>Bastillevirinae</taxon>
        <taxon>Wphvirus</taxon>
        <taxon>Wphvirus WPh</taxon>
    </lineage>
</organism>
<dbReference type="RefSeq" id="YP_004957250.1">
    <property type="nucleotide sequence ID" value="NC_016563.1"/>
</dbReference>
<keyword evidence="2" id="KW-1185">Reference proteome</keyword>
<proteinExistence type="predicted"/>
<protein>
    <submittedName>
        <fullName evidence="1">Gp235</fullName>
    </submittedName>
</protein>